<evidence type="ECO:0000256" key="5">
    <source>
        <dbReference type="ARBA" id="ARBA00022801"/>
    </source>
</evidence>
<dbReference type="InterPro" id="IPR011650">
    <property type="entry name" value="Peptidase_M20_dimer"/>
</dbReference>
<comment type="cofactor">
    <cofactor evidence="1">
        <name>Mn(2+)</name>
        <dbReference type="ChEBI" id="CHEBI:29035"/>
    </cofactor>
</comment>
<dbReference type="PIRSF" id="PIRSF001235">
    <property type="entry name" value="Amidase_carbamoylase"/>
    <property type="match status" value="1"/>
</dbReference>
<feature type="binding site" evidence="7">
    <location>
        <position position="208"/>
    </location>
    <ligand>
        <name>Zn(2+)</name>
        <dbReference type="ChEBI" id="CHEBI:29105"/>
        <label>1</label>
    </ligand>
</feature>
<feature type="binding site" evidence="7">
    <location>
        <position position="400"/>
    </location>
    <ligand>
        <name>Zn(2+)</name>
        <dbReference type="ChEBI" id="CHEBI:29105"/>
        <label>2</label>
    </ligand>
</feature>
<dbReference type="Proteomes" id="UP000589036">
    <property type="component" value="Unassembled WGS sequence"/>
</dbReference>
<evidence type="ECO:0000313" key="11">
    <source>
        <dbReference type="Proteomes" id="UP000589036"/>
    </source>
</evidence>
<evidence type="ECO:0000256" key="8">
    <source>
        <dbReference type="SAM" id="MobiDB-lite"/>
    </source>
</evidence>
<keyword evidence="7" id="KW-0862">Zinc</keyword>
<comment type="subunit">
    <text evidence="3">Homodimer.</text>
</comment>
<evidence type="ECO:0000256" key="1">
    <source>
        <dbReference type="ARBA" id="ARBA00001936"/>
    </source>
</evidence>
<reference evidence="10 11" key="1">
    <citation type="submission" date="2020-07" db="EMBL/GenBank/DDBJ databases">
        <title>Sequencing the genomes of 1000 actinobacteria strains.</title>
        <authorList>
            <person name="Klenk H.-P."/>
        </authorList>
    </citation>
    <scope>NUCLEOTIDE SEQUENCE [LARGE SCALE GENOMIC DNA]</scope>
    <source>
        <strain evidence="10 11">CXB654</strain>
    </source>
</reference>
<dbReference type="CDD" id="cd03884">
    <property type="entry name" value="M20_bAS"/>
    <property type="match status" value="1"/>
</dbReference>
<dbReference type="InterPro" id="IPR002933">
    <property type="entry name" value="Peptidase_M20"/>
</dbReference>
<evidence type="ECO:0000256" key="3">
    <source>
        <dbReference type="ARBA" id="ARBA00011738"/>
    </source>
</evidence>
<comment type="cofactor">
    <cofactor evidence="7">
        <name>Zn(2+)</name>
        <dbReference type="ChEBI" id="CHEBI:29105"/>
    </cofactor>
    <text evidence="7">Binds 2 Zn(2+) ions per subunit.</text>
</comment>
<comment type="caution">
    <text evidence="10">The sequence shown here is derived from an EMBL/GenBank/DDBJ whole genome shotgun (WGS) entry which is preliminary data.</text>
</comment>
<dbReference type="InterPro" id="IPR010158">
    <property type="entry name" value="Amidase_Cbmase"/>
</dbReference>
<dbReference type="SUPFAM" id="SSF53187">
    <property type="entry name" value="Zn-dependent exopeptidases"/>
    <property type="match status" value="1"/>
</dbReference>
<dbReference type="EMBL" id="JACCCC010000001">
    <property type="protein sequence ID" value="NYE48012.1"/>
    <property type="molecule type" value="Genomic_DNA"/>
</dbReference>
<feature type="binding site" evidence="7">
    <location>
        <position position="98"/>
    </location>
    <ligand>
        <name>Zn(2+)</name>
        <dbReference type="ChEBI" id="CHEBI:29105"/>
        <label>1</label>
    </ligand>
</feature>
<dbReference type="NCBIfam" id="TIGR01879">
    <property type="entry name" value="hydantase"/>
    <property type="match status" value="1"/>
</dbReference>
<evidence type="ECO:0000313" key="10">
    <source>
        <dbReference type="EMBL" id="NYE48012.1"/>
    </source>
</evidence>
<dbReference type="AlphaFoldDB" id="A0A852TYE6"/>
<dbReference type="SUPFAM" id="SSF55031">
    <property type="entry name" value="Bacterial exopeptidase dimerisation domain"/>
    <property type="match status" value="1"/>
</dbReference>
<gene>
    <name evidence="10" type="ORF">HDA32_003132</name>
</gene>
<dbReference type="PANTHER" id="PTHR32494:SF19">
    <property type="entry name" value="ALLANTOATE DEIMINASE-RELATED"/>
    <property type="match status" value="1"/>
</dbReference>
<keyword evidence="6" id="KW-0464">Manganese</keyword>
<dbReference type="GO" id="GO:0016813">
    <property type="term" value="F:hydrolase activity, acting on carbon-nitrogen (but not peptide) bonds, in linear amidines"/>
    <property type="evidence" value="ECO:0007669"/>
    <property type="project" value="InterPro"/>
</dbReference>
<evidence type="ECO:0000259" key="9">
    <source>
        <dbReference type="Pfam" id="PF07687"/>
    </source>
</evidence>
<evidence type="ECO:0000256" key="2">
    <source>
        <dbReference type="ARBA" id="ARBA00006153"/>
    </source>
</evidence>
<organism evidence="10 11">
    <name type="scientific">Spinactinospora alkalitolerans</name>
    <dbReference type="NCBI Taxonomy" id="687207"/>
    <lineage>
        <taxon>Bacteria</taxon>
        <taxon>Bacillati</taxon>
        <taxon>Actinomycetota</taxon>
        <taxon>Actinomycetes</taxon>
        <taxon>Streptosporangiales</taxon>
        <taxon>Nocardiopsidaceae</taxon>
        <taxon>Spinactinospora</taxon>
    </lineage>
</organism>
<evidence type="ECO:0000256" key="6">
    <source>
        <dbReference type="ARBA" id="ARBA00023211"/>
    </source>
</evidence>
<feature type="binding site" evidence="7">
    <location>
        <position position="109"/>
    </location>
    <ligand>
        <name>Zn(2+)</name>
        <dbReference type="ChEBI" id="CHEBI:29105"/>
        <label>2</label>
    </ligand>
</feature>
<dbReference type="Pfam" id="PF01546">
    <property type="entry name" value="Peptidase_M20"/>
    <property type="match status" value="1"/>
</dbReference>
<evidence type="ECO:0000256" key="4">
    <source>
        <dbReference type="ARBA" id="ARBA00022723"/>
    </source>
</evidence>
<feature type="domain" description="Peptidase M20 dimerisation" evidence="9">
    <location>
        <begin position="229"/>
        <end position="328"/>
    </location>
</feature>
<dbReference type="InterPro" id="IPR001261">
    <property type="entry name" value="ArgE/DapE_CS"/>
</dbReference>
<dbReference type="GO" id="GO:0050538">
    <property type="term" value="F:N-carbamoyl-L-amino-acid hydrolase activity"/>
    <property type="evidence" value="ECO:0007669"/>
    <property type="project" value="UniProtKB-EC"/>
</dbReference>
<dbReference type="PANTHER" id="PTHR32494">
    <property type="entry name" value="ALLANTOATE DEIMINASE-RELATED"/>
    <property type="match status" value="1"/>
</dbReference>
<keyword evidence="4 7" id="KW-0479">Metal-binding</keyword>
<dbReference type="PROSITE" id="PS00758">
    <property type="entry name" value="ARGE_DAPE_CPG2_1"/>
    <property type="match status" value="1"/>
</dbReference>
<accession>A0A852TYE6</accession>
<dbReference type="InterPro" id="IPR036264">
    <property type="entry name" value="Bact_exopeptidase_dim_dom"/>
</dbReference>
<comment type="similarity">
    <text evidence="2">Belongs to the peptidase M20 family.</text>
</comment>
<feature type="region of interest" description="Disordered" evidence="8">
    <location>
        <begin position="428"/>
        <end position="456"/>
    </location>
</feature>
<dbReference type="EC" id="3.5.1.87" evidence="10"/>
<protein>
    <submittedName>
        <fullName evidence="10">N-carbamoyl-L-amino-acid hydrolase</fullName>
        <ecNumber evidence="10">3.5.1.87</ecNumber>
    </submittedName>
</protein>
<keyword evidence="11" id="KW-1185">Reference proteome</keyword>
<dbReference type="Pfam" id="PF07687">
    <property type="entry name" value="M20_dimer"/>
    <property type="match status" value="1"/>
</dbReference>
<feature type="binding site" evidence="7">
    <location>
        <position position="109"/>
    </location>
    <ligand>
        <name>Zn(2+)</name>
        <dbReference type="ChEBI" id="CHEBI:29105"/>
        <label>1</label>
    </ligand>
</feature>
<dbReference type="Gene3D" id="3.30.70.360">
    <property type="match status" value="1"/>
</dbReference>
<name>A0A852TYE6_9ACTN</name>
<dbReference type="RefSeq" id="WP_179643874.1">
    <property type="nucleotide sequence ID" value="NZ_BAAAYY010000016.1"/>
</dbReference>
<proteinExistence type="inferred from homology"/>
<dbReference type="Gene3D" id="3.40.630.10">
    <property type="entry name" value="Zn peptidases"/>
    <property type="match status" value="1"/>
</dbReference>
<keyword evidence="5 10" id="KW-0378">Hydrolase</keyword>
<feature type="binding site" evidence="7">
    <location>
        <position position="144"/>
    </location>
    <ligand>
        <name>Zn(2+)</name>
        <dbReference type="ChEBI" id="CHEBI:29105"/>
        <label>2</label>
    </ligand>
</feature>
<sequence length="456" mass="47802">MPTTLSTAEDGFHRFGGSVRVDGARLIRRLGELGRIGSAAGKGVSRLAFSPEDQQARQLVVEYMREAGLAPYVDPAGNIVARDREADSGEPVLMLGSHIDTVPGGGAYDGSVGVLAAIEVAQTVKENSLPLRSPLVVTVFADEEGTRGTPPMWGSHAMAGSLTEEHLATVTTAGEPMDTLVASVGGDLSRIAAAAWPAGAIDTYLELHIEQGPVLEHHEVDIGIVEAISGRVSITVDIDGRAAHAGTTPMELRSDALVAAARIILAVQDIADRERLVRVATVGRCEVTPGTWNVVPGRVRIPIDLRDIDLGALDRAITAVRRLTAQIADQTSTTITATTIDRVLPAPCDPTLRRLLAEASDELKLTRIEMASGAGHDAQVITSIAPAAMVFIPSVNGISHAPDEYSEACHIVNGADILLRAATSHVPGSCRTPASAPPQNATTREEHRCGSSGSAE</sequence>
<dbReference type="GO" id="GO:0046872">
    <property type="term" value="F:metal ion binding"/>
    <property type="evidence" value="ECO:0007669"/>
    <property type="project" value="UniProtKB-KW"/>
</dbReference>
<evidence type="ECO:0000256" key="7">
    <source>
        <dbReference type="PIRSR" id="PIRSR001235-1"/>
    </source>
</evidence>